<dbReference type="AlphaFoldDB" id="A0AAV7KGN9"/>
<feature type="chain" id="PRO_5043675576" evidence="2">
    <location>
        <begin position="22"/>
        <end position="536"/>
    </location>
</feature>
<feature type="transmembrane region" description="Helical" evidence="1">
    <location>
        <begin position="514"/>
        <end position="535"/>
    </location>
</feature>
<dbReference type="SUPFAM" id="SSF48371">
    <property type="entry name" value="ARM repeat"/>
    <property type="match status" value="1"/>
</dbReference>
<evidence type="ECO:0000256" key="2">
    <source>
        <dbReference type="SAM" id="SignalP"/>
    </source>
</evidence>
<name>A0AAV7KGN9_9METZ</name>
<dbReference type="Proteomes" id="UP001165289">
    <property type="component" value="Unassembled WGS sequence"/>
</dbReference>
<keyword evidence="2" id="KW-0732">Signal</keyword>
<sequence>MIMKLQCICFAFLFLVSIALAQEYRCIEGTLCDPDRLRNIADTAETRLTNIVNRRLAILMARLEATQSRIRDVINSDILKNSLTDELEGDIVEFREGASELICDVIQYLTNRTESIRDSITKYTRTISFSYLEMIFDRIQNSIRFQDLITAIREAKQCVLDNLNERGFMNTTNAVSGVISSSRDSIDRIASLTRTALSDLTPVKDKLSDIIANFRPISSCLQVYSTSLGCRLCQLPDDQITTASPCFEFCGQTITYCVSVIRGALPGVRDVVRIIKLISDALEKGTIQDRFRDTLVSFSSLVNAIEQLGENVFSFLKDFDIADFIRDVANECFPRIVESVQELFDEFRSAIRNALTTLRIAIQEAIDNVKEGITDIIDTIGGLFDRRRRQVDTNEIPLLDEVLLEIVNEFCDELSSTSEDVCWNGTDIAPYNPSTTADFTVSSQADNPAVRYAGVNPSTAVNRAQAEVAALSSNSPSSTAVCESLTQSGGNITVYNELSTSDEVCFSELNGATLLASSVFMVLSLSILVLHSLYVF</sequence>
<dbReference type="Gene3D" id="1.20.120.20">
    <property type="entry name" value="Apolipoprotein"/>
    <property type="match status" value="1"/>
</dbReference>
<gene>
    <name evidence="3" type="ORF">LOD99_14048</name>
</gene>
<keyword evidence="1" id="KW-0472">Membrane</keyword>
<keyword evidence="1" id="KW-1133">Transmembrane helix</keyword>
<accession>A0AAV7KGN9</accession>
<dbReference type="InterPro" id="IPR016024">
    <property type="entry name" value="ARM-type_fold"/>
</dbReference>
<dbReference type="EMBL" id="JAKMXF010000033">
    <property type="protein sequence ID" value="KAI6660463.1"/>
    <property type="molecule type" value="Genomic_DNA"/>
</dbReference>
<feature type="signal peptide" evidence="2">
    <location>
        <begin position="1"/>
        <end position="21"/>
    </location>
</feature>
<proteinExistence type="predicted"/>
<protein>
    <submittedName>
        <fullName evidence="3">Uncharacterized protein</fullName>
    </submittedName>
</protein>
<organism evidence="3 4">
    <name type="scientific">Oopsacas minuta</name>
    <dbReference type="NCBI Taxonomy" id="111878"/>
    <lineage>
        <taxon>Eukaryota</taxon>
        <taxon>Metazoa</taxon>
        <taxon>Porifera</taxon>
        <taxon>Hexactinellida</taxon>
        <taxon>Hexasterophora</taxon>
        <taxon>Lyssacinosida</taxon>
        <taxon>Leucopsacidae</taxon>
        <taxon>Oopsacas</taxon>
    </lineage>
</organism>
<comment type="caution">
    <text evidence="3">The sequence shown here is derived from an EMBL/GenBank/DDBJ whole genome shotgun (WGS) entry which is preliminary data.</text>
</comment>
<evidence type="ECO:0000313" key="4">
    <source>
        <dbReference type="Proteomes" id="UP001165289"/>
    </source>
</evidence>
<evidence type="ECO:0000256" key="1">
    <source>
        <dbReference type="SAM" id="Phobius"/>
    </source>
</evidence>
<evidence type="ECO:0000313" key="3">
    <source>
        <dbReference type="EMBL" id="KAI6660463.1"/>
    </source>
</evidence>
<keyword evidence="4" id="KW-1185">Reference proteome</keyword>
<keyword evidence="1" id="KW-0812">Transmembrane</keyword>
<reference evidence="3 4" key="1">
    <citation type="journal article" date="2023" name="BMC Biol.">
        <title>The compact genome of the sponge Oopsacas minuta (Hexactinellida) is lacking key metazoan core genes.</title>
        <authorList>
            <person name="Santini S."/>
            <person name="Schenkelaars Q."/>
            <person name="Jourda C."/>
            <person name="Duchesne M."/>
            <person name="Belahbib H."/>
            <person name="Rocher C."/>
            <person name="Selva M."/>
            <person name="Riesgo A."/>
            <person name="Vervoort M."/>
            <person name="Leys S.P."/>
            <person name="Kodjabachian L."/>
            <person name="Le Bivic A."/>
            <person name="Borchiellini C."/>
            <person name="Claverie J.M."/>
            <person name="Renard E."/>
        </authorList>
    </citation>
    <scope>NUCLEOTIDE SEQUENCE [LARGE SCALE GENOMIC DNA]</scope>
    <source>
        <strain evidence="3">SPO-2</strain>
    </source>
</reference>